<keyword evidence="11" id="KW-1185">Reference proteome</keyword>
<proteinExistence type="inferred from homology"/>
<dbReference type="CDD" id="cd04724">
    <property type="entry name" value="Tryptophan_synthase_alpha"/>
    <property type="match status" value="1"/>
</dbReference>
<dbReference type="Pfam" id="PF00290">
    <property type="entry name" value="Trp_syntA"/>
    <property type="match status" value="1"/>
</dbReference>
<sequence>MADLACDATEEQEEMMDAIPGSVIEEQGSQYIPAQKITRAFERAQQEERGVLIPYFMCGYPDAASTVEIVVAAAEGGADIIELGMPFSDPLADGATIQHAGHIALQNGMSVKGCMNIAREVASKSDVTLLLMGYYNPVLAYGLERFCATARANGISGLIIPDLPAEEADPLQEIAYRHGLALIFLVPPTAPDERITMAARRTAAGPGGFIYCVSLSGVTGSRQQLPAHLQNFIQRIRTATQEQRLPLAVGFGLSTPEHIATVTSYAEGAVVGSALVKIIDQHKDDNPADAVREYIRHLRQK</sequence>
<comment type="function">
    <text evidence="8">The alpha subunit is responsible for the aldol cleavage of indoleglycerol phosphate to indole and glyceraldehyde 3-phosphate.</text>
</comment>
<evidence type="ECO:0000256" key="1">
    <source>
        <dbReference type="ARBA" id="ARBA00004733"/>
    </source>
</evidence>
<dbReference type="InterPro" id="IPR002028">
    <property type="entry name" value="Trp_synthase_suA"/>
</dbReference>
<dbReference type="PANTHER" id="PTHR43406:SF1">
    <property type="entry name" value="TRYPTOPHAN SYNTHASE ALPHA CHAIN, CHLOROPLASTIC"/>
    <property type="match status" value="1"/>
</dbReference>
<dbReference type="Proteomes" id="UP001344906">
    <property type="component" value="Unassembled WGS sequence"/>
</dbReference>
<keyword evidence="3 8" id="KW-0028">Amino-acid biosynthesis</keyword>
<comment type="similarity">
    <text evidence="8 9">Belongs to the TrpA family.</text>
</comment>
<reference evidence="10 11" key="1">
    <citation type="submission" date="2023-02" db="EMBL/GenBank/DDBJ databases">
        <title>Dictyobacter halimunensis sp. nov., a new member of the class Ktedonobacteria from forest soil in a geothermal area.</title>
        <authorList>
            <person name="Rachmania M.K."/>
            <person name="Ningsih F."/>
            <person name="Sakai Y."/>
            <person name="Yabe S."/>
            <person name="Yokota A."/>
            <person name="Sjamsuridzal W."/>
        </authorList>
    </citation>
    <scope>NUCLEOTIDE SEQUENCE [LARGE SCALE GENOMIC DNA]</scope>
    <source>
        <strain evidence="10 11">S3.2.2.5</strain>
    </source>
</reference>
<name>A0ABQ6FS56_9CHLR</name>
<dbReference type="EC" id="4.2.1.20" evidence="8"/>
<dbReference type="Gene3D" id="3.20.20.70">
    <property type="entry name" value="Aldolase class I"/>
    <property type="match status" value="1"/>
</dbReference>
<keyword evidence="4 8" id="KW-0822">Tryptophan biosynthesis</keyword>
<dbReference type="PANTHER" id="PTHR43406">
    <property type="entry name" value="TRYPTOPHAN SYNTHASE, ALPHA CHAIN"/>
    <property type="match status" value="1"/>
</dbReference>
<evidence type="ECO:0000256" key="8">
    <source>
        <dbReference type="HAMAP-Rule" id="MF_00131"/>
    </source>
</evidence>
<feature type="active site" description="Proton acceptor" evidence="8">
    <location>
        <position position="93"/>
    </location>
</feature>
<evidence type="ECO:0000313" key="10">
    <source>
        <dbReference type="EMBL" id="GLV56524.1"/>
    </source>
</evidence>
<comment type="subunit">
    <text evidence="2 8">Tetramer of two alpha and two beta chains.</text>
</comment>
<protein>
    <recommendedName>
        <fullName evidence="8">Tryptophan synthase alpha chain</fullName>
        <ecNumber evidence="8">4.2.1.20</ecNumber>
    </recommendedName>
</protein>
<comment type="caution">
    <text evidence="10">The sequence shown here is derived from an EMBL/GenBank/DDBJ whole genome shotgun (WGS) entry which is preliminary data.</text>
</comment>
<dbReference type="NCBIfam" id="TIGR00262">
    <property type="entry name" value="trpA"/>
    <property type="match status" value="1"/>
</dbReference>
<evidence type="ECO:0000256" key="4">
    <source>
        <dbReference type="ARBA" id="ARBA00022822"/>
    </source>
</evidence>
<dbReference type="PROSITE" id="PS00167">
    <property type="entry name" value="TRP_SYNTHASE_ALPHA"/>
    <property type="match status" value="1"/>
</dbReference>
<evidence type="ECO:0000256" key="2">
    <source>
        <dbReference type="ARBA" id="ARBA00011270"/>
    </source>
</evidence>
<gene>
    <name evidence="10" type="primary">trpA_2</name>
    <name evidence="8" type="synonym">trpA</name>
    <name evidence="10" type="ORF">KDH_33640</name>
</gene>
<evidence type="ECO:0000256" key="3">
    <source>
        <dbReference type="ARBA" id="ARBA00022605"/>
    </source>
</evidence>
<dbReference type="RefSeq" id="WP_338251892.1">
    <property type="nucleotide sequence ID" value="NZ_BSRI01000002.1"/>
</dbReference>
<evidence type="ECO:0000313" key="11">
    <source>
        <dbReference type="Proteomes" id="UP001344906"/>
    </source>
</evidence>
<accession>A0ABQ6FS56</accession>
<evidence type="ECO:0000256" key="9">
    <source>
        <dbReference type="RuleBase" id="RU003662"/>
    </source>
</evidence>
<evidence type="ECO:0000256" key="7">
    <source>
        <dbReference type="ARBA" id="ARBA00049047"/>
    </source>
</evidence>
<dbReference type="HAMAP" id="MF_00131">
    <property type="entry name" value="Trp_synth_alpha"/>
    <property type="match status" value="1"/>
</dbReference>
<keyword evidence="6 8" id="KW-0456">Lyase</keyword>
<organism evidence="10 11">
    <name type="scientific">Dictyobacter halimunensis</name>
    <dbReference type="NCBI Taxonomy" id="3026934"/>
    <lineage>
        <taxon>Bacteria</taxon>
        <taxon>Bacillati</taxon>
        <taxon>Chloroflexota</taxon>
        <taxon>Ktedonobacteria</taxon>
        <taxon>Ktedonobacterales</taxon>
        <taxon>Dictyobacteraceae</taxon>
        <taxon>Dictyobacter</taxon>
    </lineage>
</organism>
<evidence type="ECO:0000256" key="5">
    <source>
        <dbReference type="ARBA" id="ARBA00023141"/>
    </source>
</evidence>
<evidence type="ECO:0000256" key="6">
    <source>
        <dbReference type="ARBA" id="ARBA00023239"/>
    </source>
</evidence>
<dbReference type="InterPro" id="IPR011060">
    <property type="entry name" value="RibuloseP-bd_barrel"/>
</dbReference>
<keyword evidence="5 8" id="KW-0057">Aromatic amino acid biosynthesis</keyword>
<comment type="catalytic activity">
    <reaction evidence="7 8">
        <text>(1S,2R)-1-C-(indol-3-yl)glycerol 3-phosphate + L-serine = D-glyceraldehyde 3-phosphate + L-tryptophan + H2O</text>
        <dbReference type="Rhea" id="RHEA:10532"/>
        <dbReference type="ChEBI" id="CHEBI:15377"/>
        <dbReference type="ChEBI" id="CHEBI:33384"/>
        <dbReference type="ChEBI" id="CHEBI:57912"/>
        <dbReference type="ChEBI" id="CHEBI:58866"/>
        <dbReference type="ChEBI" id="CHEBI:59776"/>
        <dbReference type="EC" id="4.2.1.20"/>
    </reaction>
</comment>
<dbReference type="InterPro" id="IPR013785">
    <property type="entry name" value="Aldolase_TIM"/>
</dbReference>
<comment type="pathway">
    <text evidence="1 8">Amino-acid biosynthesis; L-tryptophan biosynthesis; L-tryptophan from chorismate: step 5/5.</text>
</comment>
<dbReference type="EMBL" id="BSRI01000002">
    <property type="protein sequence ID" value="GLV56524.1"/>
    <property type="molecule type" value="Genomic_DNA"/>
</dbReference>
<feature type="active site" description="Proton acceptor" evidence="8">
    <location>
        <position position="82"/>
    </location>
</feature>
<dbReference type="InterPro" id="IPR018204">
    <property type="entry name" value="Trp_synthase_alpha_AS"/>
</dbReference>
<dbReference type="SUPFAM" id="SSF51366">
    <property type="entry name" value="Ribulose-phoshate binding barrel"/>
    <property type="match status" value="1"/>
</dbReference>